<keyword evidence="6" id="KW-0969">Cilium</keyword>
<dbReference type="AlphaFoldDB" id="A0A426QGP5"/>
<evidence type="ECO:0000256" key="1">
    <source>
        <dbReference type="ARBA" id="ARBA00004514"/>
    </source>
</evidence>
<keyword evidence="7" id="KW-1185">Reference proteome</keyword>
<dbReference type="Proteomes" id="UP000287798">
    <property type="component" value="Unassembled WGS sequence"/>
</dbReference>
<keyword evidence="2" id="KW-0963">Cytoplasm</keyword>
<dbReference type="OrthoDB" id="280692at2"/>
<dbReference type="Gene3D" id="1.20.58.380">
    <property type="entry name" value="Flagellar protein flit"/>
    <property type="match status" value="1"/>
</dbReference>
<gene>
    <name evidence="6" type="ORF">D6C00_02390</name>
</gene>
<comment type="subcellular location">
    <subcellularLocation>
        <location evidence="1">Cytoplasm</location>
        <location evidence="1">Cytosol</location>
    </subcellularLocation>
</comment>
<protein>
    <recommendedName>
        <fullName evidence="5">Flagellar protein FliT</fullName>
    </recommendedName>
</protein>
<proteinExistence type="predicted"/>
<evidence type="ECO:0000256" key="4">
    <source>
        <dbReference type="ARBA" id="ARBA00023186"/>
    </source>
</evidence>
<name>A0A426QGP5_9GAMM</name>
<keyword evidence="6" id="KW-0966">Cell projection</keyword>
<reference evidence="6 7" key="1">
    <citation type="journal article" date="2010" name="Int. J. Syst. Evol. Microbiol.">
        <title>Thiohalobacter thiocyanaticus gen. nov., sp. nov., a moderately halophilic, sulfur-oxidizing gammaproteobacterium from hypersaline lakes, that utilizes thiocyanate.</title>
        <authorList>
            <person name="Sorokin D.Y."/>
            <person name="Kovaleva O.L."/>
            <person name="Tourova T.P."/>
            <person name="Muyzer G."/>
        </authorList>
    </citation>
    <scope>NUCLEOTIDE SEQUENCE [LARGE SCALE GENOMIC DNA]</scope>
    <source>
        <strain evidence="6 7">Hrh1</strain>
    </source>
</reference>
<evidence type="ECO:0000256" key="2">
    <source>
        <dbReference type="ARBA" id="ARBA00022490"/>
    </source>
</evidence>
<keyword evidence="4" id="KW-0143">Chaperone</keyword>
<organism evidence="6 7">
    <name type="scientific">Thiohalobacter thiocyanaticus</name>
    <dbReference type="NCBI Taxonomy" id="585455"/>
    <lineage>
        <taxon>Bacteria</taxon>
        <taxon>Pseudomonadati</taxon>
        <taxon>Pseudomonadota</taxon>
        <taxon>Gammaproteobacteria</taxon>
        <taxon>Thiohalobacterales</taxon>
        <taxon>Thiohalobacteraceae</taxon>
        <taxon>Thiohalobacter</taxon>
    </lineage>
</organism>
<accession>A0A426QGP5</accession>
<dbReference type="RefSeq" id="WP_125180141.1">
    <property type="nucleotide sequence ID" value="NZ_QZMU01000001.1"/>
</dbReference>
<comment type="caution">
    <text evidence="6">The sequence shown here is derived from an EMBL/GenBank/DDBJ whole genome shotgun (WGS) entry which is preliminary data.</text>
</comment>
<evidence type="ECO:0000256" key="5">
    <source>
        <dbReference type="ARBA" id="ARBA00093797"/>
    </source>
</evidence>
<dbReference type="GO" id="GO:0044781">
    <property type="term" value="P:bacterial-type flagellum organization"/>
    <property type="evidence" value="ECO:0007669"/>
    <property type="project" value="UniProtKB-KW"/>
</dbReference>
<dbReference type="Pfam" id="PF05400">
    <property type="entry name" value="FliT"/>
    <property type="match status" value="1"/>
</dbReference>
<evidence type="ECO:0000313" key="7">
    <source>
        <dbReference type="Proteomes" id="UP000287798"/>
    </source>
</evidence>
<sequence>MEHELEQLLTLTETLHARAEAGDWEAVEQNGTRQRRRLEGWFAAHAATGLTQPQRQLLEQILDLNRRVGELAQRNRDRLGADLHDLRRGRSGAAAYAANS</sequence>
<keyword evidence="3" id="KW-1005">Bacterial flagellum biogenesis</keyword>
<evidence type="ECO:0000256" key="3">
    <source>
        <dbReference type="ARBA" id="ARBA00022795"/>
    </source>
</evidence>
<dbReference type="InterPro" id="IPR008622">
    <property type="entry name" value="FliT"/>
</dbReference>
<dbReference type="EMBL" id="QZMU01000001">
    <property type="protein sequence ID" value="RRQ20928.1"/>
    <property type="molecule type" value="Genomic_DNA"/>
</dbReference>
<keyword evidence="6" id="KW-0282">Flagellum</keyword>
<evidence type="ECO:0000313" key="6">
    <source>
        <dbReference type="EMBL" id="RRQ20928.1"/>
    </source>
</evidence>